<gene>
    <name evidence="3" type="ORF">EDB81DRAFT_7731</name>
</gene>
<dbReference type="EMBL" id="JAGMUV010000001">
    <property type="protein sequence ID" value="KAH7175506.1"/>
    <property type="molecule type" value="Genomic_DNA"/>
</dbReference>
<evidence type="ECO:0000313" key="3">
    <source>
        <dbReference type="EMBL" id="KAH7175506.1"/>
    </source>
</evidence>
<dbReference type="OrthoDB" id="5103162at2759"/>
<evidence type="ECO:0000256" key="1">
    <source>
        <dbReference type="SAM" id="Coils"/>
    </source>
</evidence>
<dbReference type="AlphaFoldDB" id="A0A9P9FUA9"/>
<sequence>MSTPKSSTQTAPLGPESGESPGSPSRPQPSHDVQSVEGSDAPVKTDSDSGAENLTPADKERFAPLPKLEELADLDDDIEDSPMDILKRSLADAKSDSPTLMAGMSGPRYRSRPAKLGNEGLKLAIDILPRFRDYLEDLTTETGKKRDEMVREITGEVNKAFSRVKANPDALELKGLRVTVVQKMTQELDSATHTELQGIFSFLDDLEGWLGKAALEANVTEKRHLDLRDEINALEKEKLAWEEMGRQSSDALHALEKQHNESVIADMQEDMAIDLVNTTVDRLAKKAQQAARVTKRRLFEPWAPSPPDALTQLSQEVRGKIDNPVVEFQQRGRFEVQRVHFAEPDTPGLESRLPSSLDHAASELQDEDAKVASSVTENELKQTIKAKDGIIADLQAQLALVCAAQGPQSAGGGSLPFIKGTNDLKGFAESSAATPTYSYPQSPITSALHTAQSLHKQQEMIEFIRSLDNHTGQLQSTLKAYAAQEERNLVKITSLEDDLARGKLERERLEGLLEMKSKDMAVVLSAQGPLYANAIERVHGEIKEDSRKLGTQIEHNERVGIEVGIRKQILLSIQGQSGDLNNLVTFMKGLVNWFKTKNEQATSLQSELKGAQSDIISTYSPSTPGRPLSGRPLSARLSFRSNLAELTEEPSTVGSSAKESREQKLAALSLPAEADIREIKYMPLTLRVVDTTEVKYMPLSMRSVGTLVQRFVMNQFQAWQQVFMFNLALGRATIRYLKDKYSKRPGPARDFAIPWFPLEALLLVLYHFQVLITIQVYVASRRQRDIWLSANALTREYMLRSVRQQPAWLFIPGLDRDLVLGGQEFGAILGQASYTVLLTASDLVRHFVVLLVHILVDPNWKPRGRAAAAAAAAAGATP</sequence>
<reference evidence="3" key="1">
    <citation type="journal article" date="2021" name="Nat. Commun.">
        <title>Genetic determinants of endophytism in the Arabidopsis root mycobiome.</title>
        <authorList>
            <person name="Mesny F."/>
            <person name="Miyauchi S."/>
            <person name="Thiergart T."/>
            <person name="Pickel B."/>
            <person name="Atanasova L."/>
            <person name="Karlsson M."/>
            <person name="Huettel B."/>
            <person name="Barry K.W."/>
            <person name="Haridas S."/>
            <person name="Chen C."/>
            <person name="Bauer D."/>
            <person name="Andreopoulos W."/>
            <person name="Pangilinan J."/>
            <person name="LaButti K."/>
            <person name="Riley R."/>
            <person name="Lipzen A."/>
            <person name="Clum A."/>
            <person name="Drula E."/>
            <person name="Henrissat B."/>
            <person name="Kohler A."/>
            <person name="Grigoriev I.V."/>
            <person name="Martin F.M."/>
            <person name="Hacquard S."/>
        </authorList>
    </citation>
    <scope>NUCLEOTIDE SEQUENCE</scope>
    <source>
        <strain evidence="3">MPI-CAGE-AT-0147</strain>
    </source>
</reference>
<evidence type="ECO:0000313" key="4">
    <source>
        <dbReference type="Proteomes" id="UP000738349"/>
    </source>
</evidence>
<accession>A0A9P9FUA9</accession>
<evidence type="ECO:0000256" key="2">
    <source>
        <dbReference type="SAM" id="MobiDB-lite"/>
    </source>
</evidence>
<feature type="compositionally biased region" description="Polar residues" evidence="2">
    <location>
        <begin position="1"/>
        <end position="11"/>
    </location>
</feature>
<protein>
    <submittedName>
        <fullName evidence="3">Uncharacterized protein</fullName>
    </submittedName>
</protein>
<organism evidence="3 4">
    <name type="scientific">Dactylonectria macrodidyma</name>
    <dbReference type="NCBI Taxonomy" id="307937"/>
    <lineage>
        <taxon>Eukaryota</taxon>
        <taxon>Fungi</taxon>
        <taxon>Dikarya</taxon>
        <taxon>Ascomycota</taxon>
        <taxon>Pezizomycotina</taxon>
        <taxon>Sordariomycetes</taxon>
        <taxon>Hypocreomycetidae</taxon>
        <taxon>Hypocreales</taxon>
        <taxon>Nectriaceae</taxon>
        <taxon>Dactylonectria</taxon>
    </lineage>
</organism>
<feature type="coiled-coil region" evidence="1">
    <location>
        <begin position="217"/>
        <end position="244"/>
    </location>
</feature>
<feature type="compositionally biased region" description="Low complexity" evidence="2">
    <location>
        <begin position="14"/>
        <end position="30"/>
    </location>
</feature>
<name>A0A9P9FUA9_9HYPO</name>
<proteinExistence type="predicted"/>
<feature type="compositionally biased region" description="Basic and acidic residues" evidence="2">
    <location>
        <begin position="57"/>
        <end position="66"/>
    </location>
</feature>
<keyword evidence="1" id="KW-0175">Coiled coil</keyword>
<feature type="region of interest" description="Disordered" evidence="2">
    <location>
        <begin position="1"/>
        <end position="66"/>
    </location>
</feature>
<keyword evidence="4" id="KW-1185">Reference proteome</keyword>
<dbReference type="Proteomes" id="UP000738349">
    <property type="component" value="Unassembled WGS sequence"/>
</dbReference>
<comment type="caution">
    <text evidence="3">The sequence shown here is derived from an EMBL/GenBank/DDBJ whole genome shotgun (WGS) entry which is preliminary data.</text>
</comment>